<protein>
    <submittedName>
        <fullName evidence="2">Uncharacterized protein</fullName>
    </submittedName>
</protein>
<dbReference type="EMBL" id="AOIA01000060">
    <property type="protein sequence ID" value="ELY62408.1"/>
    <property type="molecule type" value="Genomic_DNA"/>
</dbReference>
<sequence length="231" mass="24370">MFLLGLPAPGEPDDPGSWFSPDNEIWSSILGVYAMMSGLAVVLLVIATQFALGMSDMKRQRQMYRKIAKAFALGPLFGIPLLALGLHGGNAVTMALTPSGDELLTDIGEISNLGLGIVFGGILMYFKTGAVFLGLVIIVVIYFTILLIVAAWPALWAMTVSPFPTLQSWGEAGLITFGKLILLRATQGFVLRVTFALPWGSLGDATLIIGLLGTTAGVAIAFLGLPSSVLV</sequence>
<evidence type="ECO:0000313" key="3">
    <source>
        <dbReference type="Proteomes" id="UP000011531"/>
    </source>
</evidence>
<dbReference type="PATRIC" id="fig|1227498.3.peg.1632"/>
<gene>
    <name evidence="2" type="ORF">C492_08240</name>
</gene>
<evidence type="ECO:0000256" key="1">
    <source>
        <dbReference type="SAM" id="Phobius"/>
    </source>
</evidence>
<feature type="transmembrane region" description="Helical" evidence="1">
    <location>
        <begin position="205"/>
        <end position="225"/>
    </location>
</feature>
<keyword evidence="1" id="KW-1133">Transmembrane helix</keyword>
<dbReference type="Proteomes" id="UP000011531">
    <property type="component" value="Unassembled WGS sequence"/>
</dbReference>
<name>L9XP57_9EURY</name>
<dbReference type="Pfam" id="PF19590">
    <property type="entry name" value="TrbL_3"/>
    <property type="match status" value="1"/>
</dbReference>
<feature type="transmembrane region" description="Helical" evidence="1">
    <location>
        <begin position="25"/>
        <end position="46"/>
    </location>
</feature>
<dbReference type="InterPro" id="IPR045782">
    <property type="entry name" value="TrbL_3"/>
</dbReference>
<organism evidence="2 3">
    <name type="scientific">Natronococcus jeotgali DSM 18795</name>
    <dbReference type="NCBI Taxonomy" id="1227498"/>
    <lineage>
        <taxon>Archaea</taxon>
        <taxon>Methanobacteriati</taxon>
        <taxon>Methanobacteriota</taxon>
        <taxon>Stenosarchaea group</taxon>
        <taxon>Halobacteria</taxon>
        <taxon>Halobacteriales</taxon>
        <taxon>Natrialbaceae</taxon>
        <taxon>Natronococcus</taxon>
    </lineage>
</organism>
<comment type="caution">
    <text evidence="2">The sequence shown here is derived from an EMBL/GenBank/DDBJ whole genome shotgun (WGS) entry which is preliminary data.</text>
</comment>
<dbReference type="AlphaFoldDB" id="L9XP57"/>
<reference evidence="2 3" key="1">
    <citation type="journal article" date="2014" name="PLoS Genet.">
        <title>Phylogenetically driven sequencing of extremely halophilic archaea reveals strategies for static and dynamic osmo-response.</title>
        <authorList>
            <person name="Becker E.A."/>
            <person name="Seitzer P.M."/>
            <person name="Tritt A."/>
            <person name="Larsen D."/>
            <person name="Krusor M."/>
            <person name="Yao A.I."/>
            <person name="Wu D."/>
            <person name="Madern D."/>
            <person name="Eisen J.A."/>
            <person name="Darling A.E."/>
            <person name="Facciotti M.T."/>
        </authorList>
    </citation>
    <scope>NUCLEOTIDE SEQUENCE [LARGE SCALE GENOMIC DNA]</scope>
    <source>
        <strain evidence="2 3">DSM 18795</strain>
    </source>
</reference>
<proteinExistence type="predicted"/>
<keyword evidence="3" id="KW-1185">Reference proteome</keyword>
<keyword evidence="1" id="KW-0472">Membrane</keyword>
<keyword evidence="1" id="KW-0812">Transmembrane</keyword>
<accession>L9XP57</accession>
<evidence type="ECO:0000313" key="2">
    <source>
        <dbReference type="EMBL" id="ELY62408.1"/>
    </source>
</evidence>
<feature type="transmembrane region" description="Helical" evidence="1">
    <location>
        <begin position="131"/>
        <end position="152"/>
    </location>
</feature>
<feature type="transmembrane region" description="Helical" evidence="1">
    <location>
        <begin position="67"/>
        <end position="87"/>
    </location>
</feature>
<feature type="transmembrane region" description="Helical" evidence="1">
    <location>
        <begin position="107"/>
        <end position="126"/>
    </location>
</feature>